<sequence length="190" mass="21237">MEITFEGTKTTSADAQCWKDLSYEVCACPEMLSRRIATARPLRAALPVVQRAVFGQHRFAAQIASPDYPELTAAEDPDMNGGYISPPPVKRQFRDPHADWWDKQERRNYGEPVHEDNDILGMFSLEEYTWIKPGKGALQLGAFVLAVFGLSGVVSVYYPDKPSFPKEYEDGLERELGGPNAIRARKAGDV</sequence>
<feature type="transmembrane region" description="Helical" evidence="1">
    <location>
        <begin position="137"/>
        <end position="158"/>
    </location>
</feature>
<evidence type="ECO:0000256" key="1">
    <source>
        <dbReference type="SAM" id="Phobius"/>
    </source>
</evidence>
<name>A0A8H8UDM8_9HELO</name>
<proteinExistence type="predicted"/>
<keyword evidence="1" id="KW-0472">Membrane</keyword>
<dbReference type="GO" id="GO:0005739">
    <property type="term" value="C:mitochondrion"/>
    <property type="evidence" value="ECO:0007669"/>
    <property type="project" value="InterPro"/>
</dbReference>
<evidence type="ECO:0000313" key="3">
    <source>
        <dbReference type="Proteomes" id="UP000443090"/>
    </source>
</evidence>
<dbReference type="EMBL" id="QGMI01000420">
    <property type="protein sequence ID" value="TVY40979.1"/>
    <property type="molecule type" value="Genomic_DNA"/>
</dbReference>
<protein>
    <recommendedName>
        <fullName evidence="4">NADH dehydrogenase [ubiquinone] 1 beta subcomplex subunit 8, mitochondrial</fullName>
    </recommendedName>
</protein>
<dbReference type="PANTHER" id="PTHR12840">
    <property type="entry name" value="NADH-UBIQUINONE OXIDOREDUCTASE ASHI SUBUNIT"/>
    <property type="match status" value="1"/>
</dbReference>
<dbReference type="OrthoDB" id="2014058at2759"/>
<accession>A0A8H8UDM8</accession>
<dbReference type="AlphaFoldDB" id="A0A8H8UDM8"/>
<comment type="caution">
    <text evidence="2">The sequence shown here is derived from an EMBL/GenBank/DDBJ whole genome shotgun (WGS) entry which is preliminary data.</text>
</comment>
<keyword evidence="3" id="KW-1185">Reference proteome</keyword>
<gene>
    <name evidence="2" type="ORF">LOCC1_G003561</name>
</gene>
<evidence type="ECO:0008006" key="4">
    <source>
        <dbReference type="Google" id="ProtNLM"/>
    </source>
</evidence>
<evidence type="ECO:0000313" key="2">
    <source>
        <dbReference type="EMBL" id="TVY40979.1"/>
    </source>
</evidence>
<keyword evidence="1" id="KW-0812">Transmembrane</keyword>
<reference evidence="2 3" key="1">
    <citation type="submission" date="2018-05" db="EMBL/GenBank/DDBJ databases">
        <title>Genome sequencing and assembly of the regulated plant pathogen Lachnellula willkommii and related sister species for the development of diagnostic species identification markers.</title>
        <authorList>
            <person name="Giroux E."/>
            <person name="Bilodeau G."/>
        </authorList>
    </citation>
    <scope>NUCLEOTIDE SEQUENCE [LARGE SCALE GENOMIC DNA]</scope>
    <source>
        <strain evidence="2 3">CBS 160.35</strain>
    </source>
</reference>
<keyword evidence="1" id="KW-1133">Transmembrane helix</keyword>
<organism evidence="2 3">
    <name type="scientific">Lachnellula occidentalis</name>
    <dbReference type="NCBI Taxonomy" id="215460"/>
    <lineage>
        <taxon>Eukaryota</taxon>
        <taxon>Fungi</taxon>
        <taxon>Dikarya</taxon>
        <taxon>Ascomycota</taxon>
        <taxon>Pezizomycotina</taxon>
        <taxon>Leotiomycetes</taxon>
        <taxon>Helotiales</taxon>
        <taxon>Lachnaceae</taxon>
        <taxon>Lachnellula</taxon>
    </lineage>
</organism>
<dbReference type="PANTHER" id="PTHR12840:SF1">
    <property type="entry name" value="NADH DEHYDROGENASE [UBIQUINONE] 1 BETA SUBCOMPLEX SUBUNIT 8, MITOCHONDRIAL"/>
    <property type="match status" value="1"/>
</dbReference>
<dbReference type="Pfam" id="PF05821">
    <property type="entry name" value="NDUF_B8"/>
    <property type="match status" value="1"/>
</dbReference>
<dbReference type="Proteomes" id="UP000443090">
    <property type="component" value="Unassembled WGS sequence"/>
</dbReference>
<dbReference type="InterPro" id="IPR008699">
    <property type="entry name" value="NDUFB8"/>
</dbReference>